<evidence type="ECO:0000313" key="2">
    <source>
        <dbReference type="Proteomes" id="UP000027222"/>
    </source>
</evidence>
<sequence length="484" mass="54058">MSPIPSSSKSSDTNNTGYKNDCQSIDCERLHDYDPAECKLSGGLPCHACSRLAELDAEISTTHARLAALARQRLSLKIEVNDIHDPISNRLPPELISKIFCLYVLGNRKESCPPVASPGHRKLLPAPFLLASICRTWREIALSTPNMWTSINIYVGSAVDILPASRMVKAWTAHSAQLPLTLKVEFSENVDQSQTNREMASHLFTEVRKVSARWYHLILHIHSSYYASLTDDIEGTPLLEALQLDPVSDPDQVLQPFVLLNSPQLIHLDVSYHLLSQIAVRFDNLAYFKGHFFFEKEVLMILSSANRLVDCRISDLVSDPKREPFEGFLVHQSLKELVVGPEGDTFSPEKEILFDKISTPSLESLSLDFSLSGSYGLPTASLVSFFARSQCQLKHVGLLNYDHHLQGSNDVLIELLEGIPTLESVLITASMETSDLFSDALLQRLTLAGRIFSANDIHTFPLQPQLKVTFLEPDVFPSADRFQF</sequence>
<dbReference type="Proteomes" id="UP000027222">
    <property type="component" value="Unassembled WGS sequence"/>
</dbReference>
<dbReference type="HOGENOM" id="CLU_018544_14_1_1"/>
<reference evidence="2" key="1">
    <citation type="journal article" date="2014" name="Proc. Natl. Acad. Sci. U.S.A.">
        <title>Extensive sampling of basidiomycete genomes demonstrates inadequacy of the white-rot/brown-rot paradigm for wood decay fungi.</title>
        <authorList>
            <person name="Riley R."/>
            <person name="Salamov A.A."/>
            <person name="Brown D.W."/>
            <person name="Nagy L.G."/>
            <person name="Floudas D."/>
            <person name="Held B.W."/>
            <person name="Levasseur A."/>
            <person name="Lombard V."/>
            <person name="Morin E."/>
            <person name="Otillar R."/>
            <person name="Lindquist E.A."/>
            <person name="Sun H."/>
            <person name="LaButti K.M."/>
            <person name="Schmutz J."/>
            <person name="Jabbour D."/>
            <person name="Luo H."/>
            <person name="Baker S.E."/>
            <person name="Pisabarro A.G."/>
            <person name="Walton J.D."/>
            <person name="Blanchette R.A."/>
            <person name="Henrissat B."/>
            <person name="Martin F."/>
            <person name="Cullen D."/>
            <person name="Hibbett D.S."/>
            <person name="Grigoriev I.V."/>
        </authorList>
    </citation>
    <scope>NUCLEOTIDE SEQUENCE [LARGE SCALE GENOMIC DNA]</scope>
    <source>
        <strain evidence="2">CBS 339.88</strain>
    </source>
</reference>
<keyword evidence="2" id="KW-1185">Reference proteome</keyword>
<evidence type="ECO:0000313" key="1">
    <source>
        <dbReference type="EMBL" id="KDR69863.1"/>
    </source>
</evidence>
<name>A0A067SSU4_GALM3</name>
<dbReference type="AlphaFoldDB" id="A0A067SSU4"/>
<protein>
    <submittedName>
        <fullName evidence="1">Uncharacterized protein</fullName>
    </submittedName>
</protein>
<accession>A0A067SSU4</accession>
<dbReference type="OrthoDB" id="3365698at2759"/>
<dbReference type="EMBL" id="KL142400">
    <property type="protein sequence ID" value="KDR69863.1"/>
    <property type="molecule type" value="Genomic_DNA"/>
</dbReference>
<proteinExistence type="predicted"/>
<gene>
    <name evidence="1" type="ORF">GALMADRAFT_271918</name>
</gene>
<organism evidence="1 2">
    <name type="scientific">Galerina marginata (strain CBS 339.88)</name>
    <dbReference type="NCBI Taxonomy" id="685588"/>
    <lineage>
        <taxon>Eukaryota</taxon>
        <taxon>Fungi</taxon>
        <taxon>Dikarya</taxon>
        <taxon>Basidiomycota</taxon>
        <taxon>Agaricomycotina</taxon>
        <taxon>Agaricomycetes</taxon>
        <taxon>Agaricomycetidae</taxon>
        <taxon>Agaricales</taxon>
        <taxon>Agaricineae</taxon>
        <taxon>Strophariaceae</taxon>
        <taxon>Galerina</taxon>
    </lineage>
</organism>